<reference evidence="2" key="1">
    <citation type="journal article" date="2020" name="Stud. Mycol.">
        <title>101 Dothideomycetes genomes: a test case for predicting lifestyles and emergence of pathogens.</title>
        <authorList>
            <person name="Haridas S."/>
            <person name="Albert R."/>
            <person name="Binder M."/>
            <person name="Bloem J."/>
            <person name="Labutti K."/>
            <person name="Salamov A."/>
            <person name="Andreopoulos B."/>
            <person name="Baker S."/>
            <person name="Barry K."/>
            <person name="Bills G."/>
            <person name="Bluhm B."/>
            <person name="Cannon C."/>
            <person name="Castanera R."/>
            <person name="Culley D."/>
            <person name="Daum C."/>
            <person name="Ezra D."/>
            <person name="Gonzalez J."/>
            <person name="Henrissat B."/>
            <person name="Kuo A."/>
            <person name="Liang C."/>
            <person name="Lipzen A."/>
            <person name="Lutzoni F."/>
            <person name="Magnuson J."/>
            <person name="Mondo S."/>
            <person name="Nolan M."/>
            <person name="Ohm R."/>
            <person name="Pangilinan J."/>
            <person name="Park H.-J."/>
            <person name="Ramirez L."/>
            <person name="Alfaro M."/>
            <person name="Sun H."/>
            <person name="Tritt A."/>
            <person name="Yoshinaga Y."/>
            <person name="Zwiers L.-H."/>
            <person name="Turgeon B."/>
            <person name="Goodwin S."/>
            <person name="Spatafora J."/>
            <person name="Crous P."/>
            <person name="Grigoriev I."/>
        </authorList>
    </citation>
    <scope>NUCLEOTIDE SEQUENCE</scope>
    <source>
        <strain evidence="2">CBS 627.86</strain>
    </source>
</reference>
<evidence type="ECO:0000313" key="3">
    <source>
        <dbReference type="Proteomes" id="UP000799770"/>
    </source>
</evidence>
<name>A0A6A5ZEJ2_9PLEO</name>
<dbReference type="EMBL" id="ML977318">
    <property type="protein sequence ID" value="KAF2117494.1"/>
    <property type="molecule type" value="Genomic_DNA"/>
</dbReference>
<dbReference type="PANTHER" id="PTHR36223:SF1">
    <property type="entry name" value="TRANSCRIPTION ELONGATION FACTOR EAF N-TERMINAL DOMAIN-CONTAINING PROTEIN"/>
    <property type="match status" value="1"/>
</dbReference>
<feature type="domain" description="DUF7918" evidence="1">
    <location>
        <begin position="10"/>
        <end position="226"/>
    </location>
</feature>
<dbReference type="PANTHER" id="PTHR36223">
    <property type="entry name" value="BETA-LACTAMASE-TYPE TRANSPEPTIDASE FOLD DOMAIN CONTAINING PROTEIN"/>
    <property type="match status" value="1"/>
</dbReference>
<proteinExistence type="predicted"/>
<dbReference type="InterPro" id="IPR057678">
    <property type="entry name" value="DUF7918"/>
</dbReference>
<keyword evidence="3" id="KW-1185">Reference proteome</keyword>
<protein>
    <recommendedName>
        <fullName evidence="1">DUF7918 domain-containing protein</fullName>
    </recommendedName>
</protein>
<dbReference type="Proteomes" id="UP000799770">
    <property type="component" value="Unassembled WGS sequence"/>
</dbReference>
<evidence type="ECO:0000313" key="2">
    <source>
        <dbReference type="EMBL" id="KAF2117494.1"/>
    </source>
</evidence>
<gene>
    <name evidence="2" type="ORF">BDV96DRAFT_685220</name>
</gene>
<evidence type="ECO:0000259" key="1">
    <source>
        <dbReference type="Pfam" id="PF25534"/>
    </source>
</evidence>
<dbReference type="Pfam" id="PF25534">
    <property type="entry name" value="DUF7918"/>
    <property type="match status" value="1"/>
</dbReference>
<organism evidence="2 3">
    <name type="scientific">Lophiotrema nucula</name>
    <dbReference type="NCBI Taxonomy" id="690887"/>
    <lineage>
        <taxon>Eukaryota</taxon>
        <taxon>Fungi</taxon>
        <taxon>Dikarya</taxon>
        <taxon>Ascomycota</taxon>
        <taxon>Pezizomycotina</taxon>
        <taxon>Dothideomycetes</taxon>
        <taxon>Pleosporomycetidae</taxon>
        <taxon>Pleosporales</taxon>
        <taxon>Lophiotremataceae</taxon>
        <taxon>Lophiotrema</taxon>
    </lineage>
</organism>
<accession>A0A6A5ZEJ2</accession>
<sequence length="323" mass="36837">MAILHDWPTLKVNIVVNDVPLEEYPIHGLDLPKTVARYIPASSGADFTIKYAFTRPFPADRPVSIGIKIDGYPVDEPFHHGRDLFEKEGYTCSGAMLKAGLRWYERKFKFAEISIEEGNLDPVSEELTHALDSVGTIELSFWFCENASRNVVPKIPPKKLNHLGVVPEKAVKGESISHQACLGQPEASSSVTYYDADYAEEEPFATFIYKYRSLKALKSLYVIPRTPTPEPLEDRDIEGMNPRELKVALRRLRQHQFAQQRIKREREREGSPETVYGDDDEDEIVYIGTKRRRLCLPSEQDVVIDLGAEDEEESQEFFDVESN</sequence>
<dbReference type="AlphaFoldDB" id="A0A6A5ZEJ2"/>
<dbReference type="OrthoDB" id="3364132at2759"/>